<keyword evidence="2" id="KW-1185">Reference proteome</keyword>
<protein>
    <submittedName>
        <fullName evidence="1">Uncharacterized protein</fullName>
    </submittedName>
</protein>
<gene>
    <name evidence="1" type="ORF">Glove_319g182</name>
</gene>
<dbReference type="EMBL" id="PQFF01000291">
    <property type="protein sequence ID" value="RHZ65076.1"/>
    <property type="molecule type" value="Genomic_DNA"/>
</dbReference>
<comment type="caution">
    <text evidence="1">The sequence shown here is derived from an EMBL/GenBank/DDBJ whole genome shotgun (WGS) entry which is preliminary data.</text>
</comment>
<dbReference type="Proteomes" id="UP000266861">
    <property type="component" value="Unassembled WGS sequence"/>
</dbReference>
<accession>A0A397HU31</accession>
<evidence type="ECO:0000313" key="1">
    <source>
        <dbReference type="EMBL" id="RHZ65076.1"/>
    </source>
</evidence>
<sequence>MSTSFQCPHCPRNFSTRNAYSQHVNRCINTIYLSTEESSEDISDIVSSVNEMSLDDEDFSRINEFQIIREENLQVFYQYESDQDYAGDISFGEISHSSNIPEEYENFDEILPANLSEVYVKWNEMYLLSRSEKFKESDLENFQKAINDWGDLFIKLFQNISNSHLKFPKLHSWIYHIVDTIREYGAINGYTTETYESLHKTYVKIPYRLSNKKEVEKQIMENIRRRAIVSRNRVGKTKTPMAFVYTAKLFDFDLSESMIEQNKKDPNLDKKMIKSFGKFIDCLKVYLNILNIISAEGCRIKIYSSVTLKNGAILRTKNDFHHRPWFSNIATLLITEIRLPNKSPMHLALVQWYDFIEETPFVYGCPLLRLVEVYNFIEIEAIEDTIHVVPRFDKNNEYFVNKYLF</sequence>
<reference evidence="1 2" key="1">
    <citation type="submission" date="2018-08" db="EMBL/GenBank/DDBJ databases">
        <title>Genome and evolution of the arbuscular mycorrhizal fungus Diversispora epigaea (formerly Glomus versiforme) and its bacterial endosymbionts.</title>
        <authorList>
            <person name="Sun X."/>
            <person name="Fei Z."/>
            <person name="Harrison M."/>
        </authorList>
    </citation>
    <scope>NUCLEOTIDE SEQUENCE [LARGE SCALE GENOMIC DNA]</scope>
    <source>
        <strain evidence="1 2">IT104</strain>
    </source>
</reference>
<organism evidence="1 2">
    <name type="scientific">Diversispora epigaea</name>
    <dbReference type="NCBI Taxonomy" id="1348612"/>
    <lineage>
        <taxon>Eukaryota</taxon>
        <taxon>Fungi</taxon>
        <taxon>Fungi incertae sedis</taxon>
        <taxon>Mucoromycota</taxon>
        <taxon>Glomeromycotina</taxon>
        <taxon>Glomeromycetes</taxon>
        <taxon>Diversisporales</taxon>
        <taxon>Diversisporaceae</taxon>
        <taxon>Diversispora</taxon>
    </lineage>
</organism>
<name>A0A397HU31_9GLOM</name>
<dbReference type="AlphaFoldDB" id="A0A397HU31"/>
<evidence type="ECO:0000313" key="2">
    <source>
        <dbReference type="Proteomes" id="UP000266861"/>
    </source>
</evidence>
<dbReference type="OrthoDB" id="2388998at2759"/>
<proteinExistence type="predicted"/>